<comment type="caution">
    <text evidence="2">The sequence shown here is derived from an EMBL/GenBank/DDBJ whole genome shotgun (WGS) entry which is preliminary data.</text>
</comment>
<evidence type="ECO:0000313" key="2">
    <source>
        <dbReference type="EMBL" id="MPC47526.1"/>
    </source>
</evidence>
<sequence>MLRRDAGCQRGAAGGEGLQESQPSTPGEDCKFVNSAHPESIRRYNVVLVRPNIIIALRTGWQL</sequence>
<dbReference type="OrthoDB" id="45365at2759"/>
<proteinExistence type="predicted"/>
<name>A0A5B7FPZ3_PORTR</name>
<dbReference type="AlphaFoldDB" id="A0A5B7FPZ3"/>
<dbReference type="EMBL" id="VSRR010007786">
    <property type="protein sequence ID" value="MPC47526.1"/>
    <property type="molecule type" value="Genomic_DNA"/>
</dbReference>
<keyword evidence="3" id="KW-1185">Reference proteome</keyword>
<evidence type="ECO:0000256" key="1">
    <source>
        <dbReference type="SAM" id="MobiDB-lite"/>
    </source>
</evidence>
<protein>
    <submittedName>
        <fullName evidence="2">Uncharacterized protein</fullName>
    </submittedName>
</protein>
<evidence type="ECO:0000313" key="3">
    <source>
        <dbReference type="Proteomes" id="UP000324222"/>
    </source>
</evidence>
<reference evidence="2 3" key="1">
    <citation type="submission" date="2019-05" db="EMBL/GenBank/DDBJ databases">
        <title>Another draft genome of Portunus trituberculatus and its Hox gene families provides insights of decapod evolution.</title>
        <authorList>
            <person name="Jeong J.-H."/>
            <person name="Song I."/>
            <person name="Kim S."/>
            <person name="Choi T."/>
            <person name="Kim D."/>
            <person name="Ryu S."/>
            <person name="Kim W."/>
        </authorList>
    </citation>
    <scope>NUCLEOTIDE SEQUENCE [LARGE SCALE GENOMIC DNA]</scope>
    <source>
        <tissue evidence="2">Muscle</tissue>
    </source>
</reference>
<feature type="region of interest" description="Disordered" evidence="1">
    <location>
        <begin position="1"/>
        <end position="29"/>
    </location>
</feature>
<organism evidence="2 3">
    <name type="scientific">Portunus trituberculatus</name>
    <name type="common">Swimming crab</name>
    <name type="synonym">Neptunus trituberculatus</name>
    <dbReference type="NCBI Taxonomy" id="210409"/>
    <lineage>
        <taxon>Eukaryota</taxon>
        <taxon>Metazoa</taxon>
        <taxon>Ecdysozoa</taxon>
        <taxon>Arthropoda</taxon>
        <taxon>Crustacea</taxon>
        <taxon>Multicrustacea</taxon>
        <taxon>Malacostraca</taxon>
        <taxon>Eumalacostraca</taxon>
        <taxon>Eucarida</taxon>
        <taxon>Decapoda</taxon>
        <taxon>Pleocyemata</taxon>
        <taxon>Brachyura</taxon>
        <taxon>Eubrachyura</taxon>
        <taxon>Portunoidea</taxon>
        <taxon>Portunidae</taxon>
        <taxon>Portuninae</taxon>
        <taxon>Portunus</taxon>
    </lineage>
</organism>
<dbReference type="Proteomes" id="UP000324222">
    <property type="component" value="Unassembled WGS sequence"/>
</dbReference>
<accession>A0A5B7FPZ3</accession>
<gene>
    <name evidence="2" type="ORF">E2C01_041275</name>
</gene>